<reference evidence="1 2" key="1">
    <citation type="journal article" date="2024" name="BMC Genomics">
        <title>De novo assembly and annotation of Popillia japonica's genome with initial clues to its potential as an invasive pest.</title>
        <authorList>
            <person name="Cucini C."/>
            <person name="Boschi S."/>
            <person name="Funari R."/>
            <person name="Cardaioli E."/>
            <person name="Iannotti N."/>
            <person name="Marturano G."/>
            <person name="Paoli F."/>
            <person name="Bruttini M."/>
            <person name="Carapelli A."/>
            <person name="Frati F."/>
            <person name="Nardi F."/>
        </authorList>
    </citation>
    <scope>NUCLEOTIDE SEQUENCE [LARGE SCALE GENOMIC DNA]</scope>
    <source>
        <strain evidence="1">DMR45628</strain>
    </source>
</reference>
<evidence type="ECO:0000313" key="1">
    <source>
        <dbReference type="EMBL" id="KAK9680947.1"/>
    </source>
</evidence>
<evidence type="ECO:0000313" key="2">
    <source>
        <dbReference type="Proteomes" id="UP001458880"/>
    </source>
</evidence>
<accession>A0AAW1HW97</accession>
<dbReference type="Proteomes" id="UP001458880">
    <property type="component" value="Unassembled WGS sequence"/>
</dbReference>
<organism evidence="1 2">
    <name type="scientific">Popillia japonica</name>
    <name type="common">Japanese beetle</name>
    <dbReference type="NCBI Taxonomy" id="7064"/>
    <lineage>
        <taxon>Eukaryota</taxon>
        <taxon>Metazoa</taxon>
        <taxon>Ecdysozoa</taxon>
        <taxon>Arthropoda</taxon>
        <taxon>Hexapoda</taxon>
        <taxon>Insecta</taxon>
        <taxon>Pterygota</taxon>
        <taxon>Neoptera</taxon>
        <taxon>Endopterygota</taxon>
        <taxon>Coleoptera</taxon>
        <taxon>Polyphaga</taxon>
        <taxon>Scarabaeiformia</taxon>
        <taxon>Scarabaeidae</taxon>
        <taxon>Rutelinae</taxon>
        <taxon>Popillia</taxon>
    </lineage>
</organism>
<protein>
    <submittedName>
        <fullName evidence="1">Trypsin</fullName>
    </submittedName>
</protein>
<dbReference type="AlphaFoldDB" id="A0AAW1HW97"/>
<keyword evidence="2" id="KW-1185">Reference proteome</keyword>
<name>A0AAW1HW97_POPJA</name>
<proteinExistence type="predicted"/>
<gene>
    <name evidence="1" type="ORF">QE152_g38698</name>
</gene>
<sequence>MFNCLLFVCPHSKCLNLICWRARVVTNITIKKNIGICLDICEDRQNTNIVQWDFLCTNKETEYSGCIYSRLCFYMEVRMTGSNQPFP</sequence>
<comment type="caution">
    <text evidence="1">The sequence shown here is derived from an EMBL/GenBank/DDBJ whole genome shotgun (WGS) entry which is preliminary data.</text>
</comment>
<dbReference type="EMBL" id="JASPKY010000857">
    <property type="protein sequence ID" value="KAK9680947.1"/>
    <property type="molecule type" value="Genomic_DNA"/>
</dbReference>